<dbReference type="Pfam" id="PF01408">
    <property type="entry name" value="GFO_IDH_MocA"/>
    <property type="match status" value="1"/>
</dbReference>
<evidence type="ECO:0000259" key="4">
    <source>
        <dbReference type="Pfam" id="PF22725"/>
    </source>
</evidence>
<dbReference type="OrthoDB" id="446809at2759"/>
<dbReference type="Proteomes" id="UP000053029">
    <property type="component" value="Unassembled WGS sequence"/>
</dbReference>
<sequence>MGSHAEKSGKMLNIAVAGLGRMGKRHVATLLNRVARARVVAVCSAAPHETEWARGNQDYIDFDIKVYDSYDDMLNHQGLQAVWISTSTDVHASHTIKAVEKGLHVLCEKPLSTDLNEVSAAIAAAESRPDLKVMAGFSRRFDASYRDAYQKVKSNTIGEPYLVRSNTCDLLDETGFFVAYAKRNGGIFVDCTIHDIDLALWFMDSPAPKSCFAVGTLKHHPELAESHDVDNGVGVVEFYGGKIAYFHASRTQAHGHDVCTEISGTHGKVMVNVIPKANNVVVADRTGMRHEVQPEYWQRFEDAFATEAQEFVTAVLDDNKVPVPLETGFLVMKIGRALQESLMTGKVIKFDEQGERIEDS</sequence>
<evidence type="ECO:0000256" key="2">
    <source>
        <dbReference type="ARBA" id="ARBA00023002"/>
    </source>
</evidence>
<dbReference type="EMBL" id="KN846975">
    <property type="protein sequence ID" value="KIW76199.1"/>
    <property type="molecule type" value="Genomic_DNA"/>
</dbReference>
<dbReference type="SUPFAM" id="SSF55347">
    <property type="entry name" value="Glyceraldehyde-3-phosphate dehydrogenase-like, C-terminal domain"/>
    <property type="match status" value="1"/>
</dbReference>
<evidence type="ECO:0000256" key="1">
    <source>
        <dbReference type="ARBA" id="ARBA00010928"/>
    </source>
</evidence>
<evidence type="ECO:0000313" key="5">
    <source>
        <dbReference type="EMBL" id="KIW76199.1"/>
    </source>
</evidence>
<evidence type="ECO:0008006" key="7">
    <source>
        <dbReference type="Google" id="ProtNLM"/>
    </source>
</evidence>
<keyword evidence="6" id="KW-1185">Reference proteome</keyword>
<feature type="domain" description="GFO/IDH/MocA-like oxidoreductase" evidence="4">
    <location>
        <begin position="145"/>
        <end position="269"/>
    </location>
</feature>
<proteinExistence type="inferred from homology"/>
<protein>
    <recommendedName>
        <fullName evidence="7">Gfo/Idh/MocA-like oxidoreductase N-terminal domain-containing protein</fullName>
    </recommendedName>
</protein>
<dbReference type="InterPro" id="IPR036291">
    <property type="entry name" value="NAD(P)-bd_dom_sf"/>
</dbReference>
<accession>A0A0D2GUY8</accession>
<dbReference type="GO" id="GO:0000166">
    <property type="term" value="F:nucleotide binding"/>
    <property type="evidence" value="ECO:0007669"/>
    <property type="project" value="InterPro"/>
</dbReference>
<dbReference type="Gene3D" id="3.30.360.10">
    <property type="entry name" value="Dihydrodipicolinate Reductase, domain 2"/>
    <property type="match status" value="1"/>
</dbReference>
<dbReference type="Pfam" id="PF22725">
    <property type="entry name" value="GFO_IDH_MocA_C3"/>
    <property type="match status" value="1"/>
</dbReference>
<evidence type="ECO:0000259" key="3">
    <source>
        <dbReference type="Pfam" id="PF01408"/>
    </source>
</evidence>
<dbReference type="RefSeq" id="XP_013280007.1">
    <property type="nucleotide sequence ID" value="XM_013424553.1"/>
</dbReference>
<dbReference type="InterPro" id="IPR000683">
    <property type="entry name" value="Gfo/Idh/MocA-like_OxRdtase_N"/>
</dbReference>
<dbReference type="GO" id="GO:0006740">
    <property type="term" value="P:NADPH regeneration"/>
    <property type="evidence" value="ECO:0007669"/>
    <property type="project" value="TreeGrafter"/>
</dbReference>
<evidence type="ECO:0000313" key="6">
    <source>
        <dbReference type="Proteomes" id="UP000053029"/>
    </source>
</evidence>
<dbReference type="AlphaFoldDB" id="A0A0D2GUY8"/>
<dbReference type="PANTHER" id="PTHR42840">
    <property type="entry name" value="NAD(P)-BINDING ROSSMANN-FOLD SUPERFAMILY PROTEIN-RELATED"/>
    <property type="match status" value="1"/>
</dbReference>
<dbReference type="HOGENOM" id="CLU_023194_0_0_1"/>
<dbReference type="STRING" id="1442368.A0A0D2GUY8"/>
<dbReference type="InterPro" id="IPR055170">
    <property type="entry name" value="GFO_IDH_MocA-like_dom"/>
</dbReference>
<reference evidence="5 6" key="1">
    <citation type="submission" date="2015-01" db="EMBL/GenBank/DDBJ databases">
        <title>The Genome Sequence of Fonsecaea pedrosoi CBS 271.37.</title>
        <authorList>
            <consortium name="The Broad Institute Genomics Platform"/>
            <person name="Cuomo C."/>
            <person name="de Hoog S."/>
            <person name="Gorbushina A."/>
            <person name="Stielow B."/>
            <person name="Teixiera M."/>
            <person name="Abouelleil A."/>
            <person name="Chapman S.B."/>
            <person name="Priest M."/>
            <person name="Young S.K."/>
            <person name="Wortman J."/>
            <person name="Nusbaum C."/>
            <person name="Birren B."/>
        </authorList>
    </citation>
    <scope>NUCLEOTIDE SEQUENCE [LARGE SCALE GENOMIC DNA]</scope>
    <source>
        <strain evidence="5 6">CBS 271.37</strain>
    </source>
</reference>
<feature type="domain" description="Gfo/Idh/MocA-like oxidoreductase N-terminal" evidence="3">
    <location>
        <begin position="12"/>
        <end position="134"/>
    </location>
</feature>
<comment type="similarity">
    <text evidence="1">Belongs to the Gfo/Idh/MocA family.</text>
</comment>
<dbReference type="GO" id="GO:0005737">
    <property type="term" value="C:cytoplasm"/>
    <property type="evidence" value="ECO:0007669"/>
    <property type="project" value="TreeGrafter"/>
</dbReference>
<keyword evidence="2" id="KW-0560">Oxidoreductase</keyword>
<dbReference type="Gene3D" id="3.40.50.720">
    <property type="entry name" value="NAD(P)-binding Rossmann-like Domain"/>
    <property type="match status" value="1"/>
</dbReference>
<name>A0A0D2GUY8_9EURO</name>
<gene>
    <name evidence="5" type="ORF">Z517_10945</name>
</gene>
<dbReference type="GO" id="GO:0016491">
    <property type="term" value="F:oxidoreductase activity"/>
    <property type="evidence" value="ECO:0007669"/>
    <property type="project" value="UniProtKB-KW"/>
</dbReference>
<dbReference type="SUPFAM" id="SSF51735">
    <property type="entry name" value="NAD(P)-binding Rossmann-fold domains"/>
    <property type="match status" value="1"/>
</dbReference>
<dbReference type="GeneID" id="25310435"/>
<organism evidence="5 6">
    <name type="scientific">Fonsecaea pedrosoi CBS 271.37</name>
    <dbReference type="NCBI Taxonomy" id="1442368"/>
    <lineage>
        <taxon>Eukaryota</taxon>
        <taxon>Fungi</taxon>
        <taxon>Dikarya</taxon>
        <taxon>Ascomycota</taxon>
        <taxon>Pezizomycotina</taxon>
        <taxon>Eurotiomycetes</taxon>
        <taxon>Chaetothyriomycetidae</taxon>
        <taxon>Chaetothyriales</taxon>
        <taxon>Herpotrichiellaceae</taxon>
        <taxon>Fonsecaea</taxon>
    </lineage>
</organism>
<dbReference type="PANTHER" id="PTHR42840:SF3">
    <property type="entry name" value="BINDING ROSSMANN FOLD OXIDOREDUCTASE, PUTATIVE (AFU_ORTHOLOGUE AFUA_2G10240)-RELATED"/>
    <property type="match status" value="1"/>
</dbReference>
<dbReference type="VEuPathDB" id="FungiDB:Z517_10945"/>